<dbReference type="Gene3D" id="2.60.370.10">
    <property type="entry name" value="Ctag/Cox11"/>
    <property type="match status" value="1"/>
</dbReference>
<dbReference type="NCBIfam" id="NF003465">
    <property type="entry name" value="PRK05089.1"/>
    <property type="match status" value="1"/>
</dbReference>
<feature type="transmembrane region" description="Helical" evidence="10">
    <location>
        <begin position="30"/>
        <end position="48"/>
    </location>
</feature>
<dbReference type="InterPro" id="IPR023471">
    <property type="entry name" value="CtaG/Cox11_dom_sf"/>
</dbReference>
<evidence type="ECO:0000256" key="5">
    <source>
        <dbReference type="ARBA" id="ARBA00022692"/>
    </source>
</evidence>
<keyword evidence="5 10" id="KW-0812">Transmembrane</keyword>
<evidence type="ECO:0000256" key="6">
    <source>
        <dbReference type="ARBA" id="ARBA00022968"/>
    </source>
</evidence>
<evidence type="ECO:0000256" key="2">
    <source>
        <dbReference type="ARBA" id="ARBA00004382"/>
    </source>
</evidence>
<dbReference type="PIRSF" id="PIRSF005413">
    <property type="entry name" value="COX11"/>
    <property type="match status" value="1"/>
</dbReference>
<keyword evidence="7 10" id="KW-1133">Transmembrane helix</keyword>
<evidence type="ECO:0000256" key="7">
    <source>
        <dbReference type="ARBA" id="ARBA00022989"/>
    </source>
</evidence>
<evidence type="ECO:0000313" key="11">
    <source>
        <dbReference type="EMBL" id="MFC3122578.1"/>
    </source>
</evidence>
<evidence type="ECO:0000256" key="1">
    <source>
        <dbReference type="ARBA" id="ARBA00004007"/>
    </source>
</evidence>
<accession>A0ABV7FSC5</accession>
<dbReference type="PANTHER" id="PTHR21320">
    <property type="entry name" value="CYTOCHROME C OXIDASE ASSEMBLY PROTEIN COX11-RELATED"/>
    <property type="match status" value="1"/>
</dbReference>
<dbReference type="RefSeq" id="WP_376920707.1">
    <property type="nucleotide sequence ID" value="NZ_JBHRSW010000029.1"/>
</dbReference>
<reference evidence="12" key="1">
    <citation type="journal article" date="2019" name="Int. J. Syst. Evol. Microbiol.">
        <title>The Global Catalogue of Microorganisms (GCM) 10K type strain sequencing project: providing services to taxonomists for standard genome sequencing and annotation.</title>
        <authorList>
            <consortium name="The Broad Institute Genomics Platform"/>
            <consortium name="The Broad Institute Genome Sequencing Center for Infectious Disease"/>
            <person name="Wu L."/>
            <person name="Ma J."/>
        </authorList>
    </citation>
    <scope>NUCLEOTIDE SEQUENCE [LARGE SCALE GENOMIC DNA]</scope>
    <source>
        <strain evidence="12">KCTC 52473</strain>
    </source>
</reference>
<organism evidence="11 12">
    <name type="scientific">Agaribacter flavus</name>
    <dbReference type="NCBI Taxonomy" id="1902781"/>
    <lineage>
        <taxon>Bacteria</taxon>
        <taxon>Pseudomonadati</taxon>
        <taxon>Pseudomonadota</taxon>
        <taxon>Gammaproteobacteria</taxon>
        <taxon>Alteromonadales</taxon>
        <taxon>Alteromonadaceae</taxon>
        <taxon>Agaribacter</taxon>
    </lineage>
</organism>
<proteinExistence type="inferred from homology"/>
<dbReference type="SUPFAM" id="SSF110111">
    <property type="entry name" value="Ctag/Cox11"/>
    <property type="match status" value="1"/>
</dbReference>
<evidence type="ECO:0000256" key="10">
    <source>
        <dbReference type="SAM" id="Phobius"/>
    </source>
</evidence>
<evidence type="ECO:0000256" key="8">
    <source>
        <dbReference type="ARBA" id="ARBA00023008"/>
    </source>
</evidence>
<evidence type="ECO:0000256" key="9">
    <source>
        <dbReference type="ARBA" id="ARBA00023136"/>
    </source>
</evidence>
<keyword evidence="8" id="KW-0186">Copper</keyword>
<evidence type="ECO:0000256" key="3">
    <source>
        <dbReference type="ARBA" id="ARBA00009620"/>
    </source>
</evidence>
<protein>
    <recommendedName>
        <fullName evidence="4">Cytochrome c oxidase assembly protein CtaG</fullName>
    </recommendedName>
</protein>
<keyword evidence="12" id="KW-1185">Reference proteome</keyword>
<gene>
    <name evidence="11" type="ORF">ACFOHL_13215</name>
</gene>
<dbReference type="Proteomes" id="UP001595478">
    <property type="component" value="Unassembled WGS sequence"/>
</dbReference>
<comment type="function">
    <text evidence="1">Exerts its effect at some terminal stage of cytochrome c oxidase synthesis, probably by being involved in the insertion of the copper B into subunit I.</text>
</comment>
<dbReference type="Pfam" id="PF04442">
    <property type="entry name" value="CtaG_Cox11"/>
    <property type="match status" value="1"/>
</dbReference>
<keyword evidence="6" id="KW-0735">Signal-anchor</keyword>
<comment type="similarity">
    <text evidence="3">Belongs to the COX11/CtaG family.</text>
</comment>
<keyword evidence="9 10" id="KW-0472">Membrane</keyword>
<comment type="subcellular location">
    <subcellularLocation>
        <location evidence="2">Cell inner membrane</location>
        <topology evidence="2">Single-pass type II membrane protein</topology>
        <orientation evidence="2">Periplasmic side</orientation>
    </subcellularLocation>
</comment>
<dbReference type="InterPro" id="IPR007533">
    <property type="entry name" value="Cyt_c_oxidase_assmbl_CtaG"/>
</dbReference>
<comment type="caution">
    <text evidence="11">The sequence shown here is derived from an EMBL/GenBank/DDBJ whole genome shotgun (WGS) entry which is preliminary data.</text>
</comment>
<evidence type="ECO:0000256" key="4">
    <source>
        <dbReference type="ARBA" id="ARBA00015384"/>
    </source>
</evidence>
<dbReference type="EMBL" id="JBHRSW010000029">
    <property type="protein sequence ID" value="MFC3122578.1"/>
    <property type="molecule type" value="Genomic_DNA"/>
</dbReference>
<name>A0ABV7FSC5_9ALTE</name>
<sequence length="206" mass="22945">MPEAETKSHIDKVHLKGEQYPSHGRTVAKLVFVVIGMFAFGFALVPLYDVFCDIAGINGKTGDSAAVYKPQLVDESRLITVDFITRTNGGMPWEFSVQTKSIEVHPGKLAKVDFYVKNPATRDIVAQAIPSISPGKAALYMNKTECFCFNHQPLKAGEEAIMPMTFFIDPQLPKDITYFTLQYTLYDITERLDTPEIVAMNSSLGR</sequence>
<dbReference type="PANTHER" id="PTHR21320:SF3">
    <property type="entry name" value="CYTOCHROME C OXIDASE ASSEMBLY PROTEIN COX11, MITOCHONDRIAL-RELATED"/>
    <property type="match status" value="1"/>
</dbReference>
<evidence type="ECO:0000313" key="12">
    <source>
        <dbReference type="Proteomes" id="UP001595478"/>
    </source>
</evidence>